<protein>
    <submittedName>
        <fullName evidence="2">Uncharacterized protein</fullName>
    </submittedName>
</protein>
<feature type="region of interest" description="Disordered" evidence="1">
    <location>
        <begin position="1"/>
        <end position="40"/>
    </location>
</feature>
<evidence type="ECO:0000313" key="3">
    <source>
        <dbReference type="Proteomes" id="UP001148786"/>
    </source>
</evidence>
<reference evidence="2" key="1">
    <citation type="submission" date="2022-07" db="EMBL/GenBank/DDBJ databases">
        <title>Genome Sequence of Agrocybe chaxingu.</title>
        <authorList>
            <person name="Buettner E."/>
        </authorList>
    </citation>
    <scope>NUCLEOTIDE SEQUENCE</scope>
    <source>
        <strain evidence="2">MP-N11</strain>
    </source>
</reference>
<name>A0A9W8JWY3_9AGAR</name>
<dbReference type="AlphaFoldDB" id="A0A9W8JWY3"/>
<evidence type="ECO:0000313" key="2">
    <source>
        <dbReference type="EMBL" id="KAJ3505002.1"/>
    </source>
</evidence>
<sequence length="160" mass="17183">MRRRGVSRLEKGEDTKASTSLPRSLPSIVPDGSRIGGRKAAPPSEAWIRSVSDHDGLHTPLLVWIDDAPENVAVEVGEACARGIRVIDPSSTAGLVEANLAFIGGNDNAARVCFILGNVRLEGSPEMGTYLNPYAGEYFLRYLCGHSLKAAVLVLNQHEC</sequence>
<comment type="caution">
    <text evidence="2">The sequence shown here is derived from an EMBL/GenBank/DDBJ whole genome shotgun (WGS) entry which is preliminary data.</text>
</comment>
<keyword evidence="3" id="KW-1185">Reference proteome</keyword>
<dbReference type="Proteomes" id="UP001148786">
    <property type="component" value="Unassembled WGS sequence"/>
</dbReference>
<proteinExistence type="predicted"/>
<dbReference type="OrthoDB" id="3254241at2759"/>
<gene>
    <name evidence="2" type="ORF">NLJ89_g7643</name>
</gene>
<evidence type="ECO:0000256" key="1">
    <source>
        <dbReference type="SAM" id="MobiDB-lite"/>
    </source>
</evidence>
<dbReference type="EMBL" id="JANKHO010000935">
    <property type="protein sequence ID" value="KAJ3505002.1"/>
    <property type="molecule type" value="Genomic_DNA"/>
</dbReference>
<organism evidence="2 3">
    <name type="scientific">Agrocybe chaxingu</name>
    <dbReference type="NCBI Taxonomy" id="84603"/>
    <lineage>
        <taxon>Eukaryota</taxon>
        <taxon>Fungi</taxon>
        <taxon>Dikarya</taxon>
        <taxon>Basidiomycota</taxon>
        <taxon>Agaricomycotina</taxon>
        <taxon>Agaricomycetes</taxon>
        <taxon>Agaricomycetidae</taxon>
        <taxon>Agaricales</taxon>
        <taxon>Agaricineae</taxon>
        <taxon>Strophariaceae</taxon>
        <taxon>Agrocybe</taxon>
    </lineage>
</organism>
<feature type="compositionally biased region" description="Basic and acidic residues" evidence="1">
    <location>
        <begin position="7"/>
        <end position="16"/>
    </location>
</feature>
<accession>A0A9W8JWY3</accession>